<keyword evidence="15" id="KW-1185">Reference proteome</keyword>
<evidence type="ECO:0000256" key="6">
    <source>
        <dbReference type="ARBA" id="ARBA00022660"/>
    </source>
</evidence>
<dbReference type="PANTHER" id="PTHR17098:SF2">
    <property type="entry name" value="NADH DEHYDROGENASE [UBIQUINONE] 1 ALPHA SUBCOMPLEX SUBUNIT 1"/>
    <property type="match status" value="1"/>
</dbReference>
<comment type="function">
    <text evidence="1">Accessory subunit of the mitochondrial membrane respiratory chain NADH dehydrogenase (Complex I), that is believed not to be involved in catalysis. Complex I functions in the transfer of electrons from NADH to the respiratory chain. The immediate electron acceptor for the enzyme is believed to be ubiquinone.</text>
</comment>
<keyword evidence="8" id="KW-0999">Mitochondrion inner membrane</keyword>
<dbReference type="Pfam" id="PF15879">
    <property type="entry name" value="MWFE"/>
    <property type="match status" value="1"/>
</dbReference>
<gene>
    <name evidence="14" type="ORF">EJ03DRAFT_322030</name>
</gene>
<evidence type="ECO:0000256" key="4">
    <source>
        <dbReference type="ARBA" id="ARBA00016392"/>
    </source>
</evidence>
<evidence type="ECO:0000256" key="1">
    <source>
        <dbReference type="ARBA" id="ARBA00003195"/>
    </source>
</evidence>
<sequence>MGVPFEALIPYGIMLAFFGVSGAGLSKLRHMQNGGKRGRHSVDQWDRQMMERDRRLTGFLRGQTDNVRAPPGFELSHPWKVSGVVAERGGQCADQSEAREGDYVMLRLRIQCHETFHVCVIF</sequence>
<evidence type="ECO:0000256" key="13">
    <source>
        <dbReference type="SAM" id="Phobius"/>
    </source>
</evidence>
<dbReference type="OrthoDB" id="1920692at2759"/>
<keyword evidence="7 13" id="KW-0812">Transmembrane</keyword>
<evidence type="ECO:0000256" key="9">
    <source>
        <dbReference type="ARBA" id="ARBA00022982"/>
    </source>
</evidence>
<reference evidence="14" key="1">
    <citation type="journal article" date="2020" name="Stud. Mycol.">
        <title>101 Dothideomycetes genomes: a test case for predicting lifestyles and emergence of pathogens.</title>
        <authorList>
            <person name="Haridas S."/>
            <person name="Albert R."/>
            <person name="Binder M."/>
            <person name="Bloem J."/>
            <person name="Labutti K."/>
            <person name="Salamov A."/>
            <person name="Andreopoulos B."/>
            <person name="Baker S."/>
            <person name="Barry K."/>
            <person name="Bills G."/>
            <person name="Bluhm B."/>
            <person name="Cannon C."/>
            <person name="Castanera R."/>
            <person name="Culley D."/>
            <person name="Daum C."/>
            <person name="Ezra D."/>
            <person name="Gonzalez J."/>
            <person name="Henrissat B."/>
            <person name="Kuo A."/>
            <person name="Liang C."/>
            <person name="Lipzen A."/>
            <person name="Lutzoni F."/>
            <person name="Magnuson J."/>
            <person name="Mondo S."/>
            <person name="Nolan M."/>
            <person name="Ohm R."/>
            <person name="Pangilinan J."/>
            <person name="Park H.-J."/>
            <person name="Ramirez L."/>
            <person name="Alfaro M."/>
            <person name="Sun H."/>
            <person name="Tritt A."/>
            <person name="Yoshinaga Y."/>
            <person name="Zwiers L.-H."/>
            <person name="Turgeon B."/>
            <person name="Goodwin S."/>
            <person name="Spatafora J."/>
            <person name="Crous P."/>
            <person name="Grigoriev I."/>
        </authorList>
    </citation>
    <scope>NUCLEOTIDE SEQUENCE</scope>
    <source>
        <strain evidence="14">CBS 116005</strain>
    </source>
</reference>
<evidence type="ECO:0000256" key="11">
    <source>
        <dbReference type="ARBA" id="ARBA00023128"/>
    </source>
</evidence>
<name>A0A6G1KTI2_9PEZI</name>
<comment type="subcellular location">
    <subcellularLocation>
        <location evidence="2">Mitochondrion inner membrane</location>
        <topology evidence="2">Single-pass membrane protein</topology>
        <orientation evidence="2">Matrix side</orientation>
    </subcellularLocation>
</comment>
<evidence type="ECO:0000256" key="8">
    <source>
        <dbReference type="ARBA" id="ARBA00022792"/>
    </source>
</evidence>
<evidence type="ECO:0000256" key="2">
    <source>
        <dbReference type="ARBA" id="ARBA00004298"/>
    </source>
</evidence>
<organism evidence="14 15">
    <name type="scientific">Teratosphaeria nubilosa</name>
    <dbReference type="NCBI Taxonomy" id="161662"/>
    <lineage>
        <taxon>Eukaryota</taxon>
        <taxon>Fungi</taxon>
        <taxon>Dikarya</taxon>
        <taxon>Ascomycota</taxon>
        <taxon>Pezizomycotina</taxon>
        <taxon>Dothideomycetes</taxon>
        <taxon>Dothideomycetidae</taxon>
        <taxon>Mycosphaerellales</taxon>
        <taxon>Teratosphaeriaceae</taxon>
        <taxon>Teratosphaeria</taxon>
    </lineage>
</organism>
<comment type="similarity">
    <text evidence="3">Belongs to the complex I NDUFA1 subunit family.</text>
</comment>
<dbReference type="PANTHER" id="PTHR17098">
    <property type="entry name" value="NADH-UBIQUINONE OXIDOREDUCTASE MWFE SUBUNIT"/>
    <property type="match status" value="1"/>
</dbReference>
<dbReference type="EMBL" id="ML995948">
    <property type="protein sequence ID" value="KAF2763973.1"/>
    <property type="molecule type" value="Genomic_DNA"/>
</dbReference>
<evidence type="ECO:0000313" key="14">
    <source>
        <dbReference type="EMBL" id="KAF2763973.1"/>
    </source>
</evidence>
<evidence type="ECO:0000256" key="10">
    <source>
        <dbReference type="ARBA" id="ARBA00022989"/>
    </source>
</evidence>
<dbReference type="Proteomes" id="UP000799436">
    <property type="component" value="Unassembled WGS sequence"/>
</dbReference>
<evidence type="ECO:0000256" key="12">
    <source>
        <dbReference type="ARBA" id="ARBA00023136"/>
    </source>
</evidence>
<dbReference type="InterPro" id="IPR017384">
    <property type="entry name" value="NADH_Ub_cplx-1_asu_su-1"/>
</dbReference>
<dbReference type="GO" id="GO:0005743">
    <property type="term" value="C:mitochondrial inner membrane"/>
    <property type="evidence" value="ECO:0007669"/>
    <property type="project" value="UniProtKB-SubCell"/>
</dbReference>
<evidence type="ECO:0000313" key="15">
    <source>
        <dbReference type="Proteomes" id="UP000799436"/>
    </source>
</evidence>
<keyword evidence="9" id="KW-0249">Electron transport</keyword>
<dbReference type="AlphaFoldDB" id="A0A6G1KTI2"/>
<feature type="transmembrane region" description="Helical" evidence="13">
    <location>
        <begin position="7"/>
        <end position="28"/>
    </location>
</feature>
<accession>A0A6G1KTI2</accession>
<keyword evidence="10 13" id="KW-1133">Transmembrane helix</keyword>
<keyword evidence="6" id="KW-0679">Respiratory chain</keyword>
<protein>
    <recommendedName>
        <fullName evidence="4">NADH dehydrogenase [ubiquinone] 1 alpha subcomplex subunit 1</fullName>
    </recommendedName>
</protein>
<evidence type="ECO:0000256" key="5">
    <source>
        <dbReference type="ARBA" id="ARBA00022448"/>
    </source>
</evidence>
<evidence type="ECO:0000256" key="7">
    <source>
        <dbReference type="ARBA" id="ARBA00022692"/>
    </source>
</evidence>
<evidence type="ECO:0000256" key="3">
    <source>
        <dbReference type="ARBA" id="ARBA00009960"/>
    </source>
</evidence>
<proteinExistence type="inferred from homology"/>
<keyword evidence="12 13" id="KW-0472">Membrane</keyword>
<keyword evidence="5" id="KW-0813">Transport</keyword>
<keyword evidence="11" id="KW-0496">Mitochondrion</keyword>